<evidence type="ECO:0000256" key="2">
    <source>
        <dbReference type="ARBA" id="ARBA00022448"/>
    </source>
</evidence>
<proteinExistence type="inferred from homology"/>
<protein>
    <submittedName>
        <fullName evidence="14">DNA-directed DNA polymerase</fullName>
    </submittedName>
</protein>
<evidence type="ECO:0000256" key="7">
    <source>
        <dbReference type="ARBA" id="ARBA00023065"/>
    </source>
</evidence>
<keyword evidence="3" id="KW-0633">Potassium transport</keyword>
<dbReference type="EMBL" id="JXTB01000250">
    <property type="protein sequence ID" value="PON50089.1"/>
    <property type="molecule type" value="Genomic_DNA"/>
</dbReference>
<comment type="subcellular location">
    <subcellularLocation>
        <location evidence="1">Membrane</location>
        <topology evidence="1">Multi-pass membrane protein</topology>
    </subcellularLocation>
</comment>
<evidence type="ECO:0000256" key="5">
    <source>
        <dbReference type="ARBA" id="ARBA00022958"/>
    </source>
</evidence>
<evidence type="ECO:0000256" key="1">
    <source>
        <dbReference type="ARBA" id="ARBA00004141"/>
    </source>
</evidence>
<evidence type="ECO:0000256" key="6">
    <source>
        <dbReference type="ARBA" id="ARBA00022989"/>
    </source>
</evidence>
<keyword evidence="8 10" id="KW-0472">Membrane</keyword>
<dbReference type="GO" id="GO:1902600">
    <property type="term" value="P:proton transmembrane transport"/>
    <property type="evidence" value="ECO:0007669"/>
    <property type="project" value="InterPro"/>
</dbReference>
<evidence type="ECO:0000256" key="8">
    <source>
        <dbReference type="ARBA" id="ARBA00023136"/>
    </source>
</evidence>
<keyword evidence="2" id="KW-0813">Transport</keyword>
<dbReference type="InterPro" id="IPR057291">
    <property type="entry name" value="CHX17_2nd"/>
</dbReference>
<evidence type="ECO:0000259" key="11">
    <source>
        <dbReference type="Pfam" id="PF00999"/>
    </source>
</evidence>
<feature type="transmembrane region" description="Helical" evidence="10">
    <location>
        <begin position="136"/>
        <end position="160"/>
    </location>
</feature>
<comment type="caution">
    <text evidence="14">The sequence shown here is derived from an EMBL/GenBank/DDBJ whole genome shotgun (WGS) entry which is preliminary data.</text>
</comment>
<feature type="transmembrane region" description="Helical" evidence="10">
    <location>
        <begin position="313"/>
        <end position="335"/>
    </location>
</feature>
<keyword evidence="15" id="KW-1185">Reference proteome</keyword>
<name>A0A2P5BMR6_PARAD</name>
<evidence type="ECO:0000259" key="13">
    <source>
        <dbReference type="Pfam" id="PF23259"/>
    </source>
</evidence>
<feature type="transmembrane region" description="Helical" evidence="10">
    <location>
        <begin position="236"/>
        <end position="254"/>
    </location>
</feature>
<sequence length="788" mass="87226">MGENTIQNNARFNTCIELPPQVNSPGFLNGENPSSKGLLKNSLPELELQMIMIFGLSQTFHFVFKRFGLPKISSDILTGLVLGYALVDDKGNPINERLFTPAGEQIIGTVSIFGYSLFLFLTGVKMNIGMISKTGTMAMTIAVGALLVPFFCGLITKEFIGESLKPQDKDELSFVFITQTLVPFPVIASQITELNILNSELGWLGLSAALVSDLIGFCLTASFLMVRVFMESKSKALIDSAATIAYTAIAVFVIRPLMFRIIKNTPEGRPVKDVYVNSIIVLAMASSIFSEAIDQQVYMAPYILGLAIPDGPPLGSAIASKLDCFVSGVFVPLYVTTSVLRADLRRFKFDNLMTSSIILVMVTTVSKFIACFMSCTYYEMPMLDSWALSFIMTSKGIVEIGLYTLFRDLNCLAESTFNFLIISILATSAIAPIFVKFLYDPSRKYAGYQKRNLMHLKPDSELRVLVCIHRPDDIPAMINLLDASSATKESPISVYVLHLIELIGRSSPIFISHQAQRKRLSEVSYSQNVILSFRLFENNNWEAITINAFTAVSPPKLMHDDICTLALDKLTSLMILPFHRKWSLDGHVEFDDNMLRSLNSKVLEIAPCSVGILVHRGESGRAGTLRSSLDAYMYSICLIFLGGRDDREALTYAKRMARESSTTLTVFHLVPPEEGEVEDDRKWDLLLDSEVLKDVKYNSLSGNQQMRYAQKFVSDGSEMAMIVSSLVDEYDLIIAGRSHSIGSHQISGLDLGWTKFPELGVVGDMLASMDIYGRASALVIQQQATDDG</sequence>
<evidence type="ECO:0000313" key="15">
    <source>
        <dbReference type="Proteomes" id="UP000237105"/>
    </source>
</evidence>
<dbReference type="InterPro" id="IPR038770">
    <property type="entry name" value="Na+/solute_symporter_sf"/>
</dbReference>
<dbReference type="Proteomes" id="UP000237105">
    <property type="component" value="Unassembled WGS sequence"/>
</dbReference>
<feature type="transmembrane region" description="Helical" evidence="10">
    <location>
        <begin position="203"/>
        <end position="230"/>
    </location>
</feature>
<evidence type="ECO:0000256" key="10">
    <source>
        <dbReference type="SAM" id="Phobius"/>
    </source>
</evidence>
<keyword evidence="5" id="KW-0630">Potassium</keyword>
<feature type="transmembrane region" description="Helical" evidence="10">
    <location>
        <begin position="356"/>
        <end position="380"/>
    </location>
</feature>
<feature type="transmembrane region" description="Helical" evidence="10">
    <location>
        <begin position="106"/>
        <end position="124"/>
    </location>
</feature>
<keyword evidence="4 10" id="KW-0812">Transmembrane</keyword>
<dbReference type="InterPro" id="IPR050794">
    <property type="entry name" value="CPA2_transporter"/>
</dbReference>
<evidence type="ECO:0000256" key="3">
    <source>
        <dbReference type="ARBA" id="ARBA00022538"/>
    </source>
</evidence>
<feature type="transmembrane region" description="Helical" evidence="10">
    <location>
        <begin position="417"/>
        <end position="439"/>
    </location>
</feature>
<accession>A0A2P5BMR6</accession>
<dbReference type="Pfam" id="PF23259">
    <property type="entry name" value="CHX17_C"/>
    <property type="match status" value="1"/>
</dbReference>
<evidence type="ECO:0000313" key="14">
    <source>
        <dbReference type="EMBL" id="PON50089.1"/>
    </source>
</evidence>
<evidence type="ECO:0000259" key="12">
    <source>
        <dbReference type="Pfam" id="PF23256"/>
    </source>
</evidence>
<feature type="transmembrane region" description="Helical" evidence="10">
    <location>
        <begin position="386"/>
        <end position="405"/>
    </location>
</feature>
<dbReference type="Gene3D" id="3.40.50.12370">
    <property type="match status" value="1"/>
</dbReference>
<dbReference type="GO" id="GO:0003887">
    <property type="term" value="F:DNA-directed DNA polymerase activity"/>
    <property type="evidence" value="ECO:0007669"/>
    <property type="project" value="UniProtKB-KW"/>
</dbReference>
<reference evidence="15" key="1">
    <citation type="submission" date="2016-06" db="EMBL/GenBank/DDBJ databases">
        <title>Parallel loss of symbiosis genes in relatives of nitrogen-fixing non-legume Parasponia.</title>
        <authorList>
            <person name="Van Velzen R."/>
            <person name="Holmer R."/>
            <person name="Bu F."/>
            <person name="Rutten L."/>
            <person name="Van Zeijl A."/>
            <person name="Liu W."/>
            <person name="Santuari L."/>
            <person name="Cao Q."/>
            <person name="Sharma T."/>
            <person name="Shen D."/>
            <person name="Roswanjaya Y."/>
            <person name="Wardhani T."/>
            <person name="Kalhor M.S."/>
            <person name="Jansen J."/>
            <person name="Van den Hoogen J."/>
            <person name="Gungor B."/>
            <person name="Hartog M."/>
            <person name="Hontelez J."/>
            <person name="Verver J."/>
            <person name="Yang W.-C."/>
            <person name="Schijlen E."/>
            <person name="Repin R."/>
            <person name="Schilthuizen M."/>
            <person name="Schranz E."/>
            <person name="Heidstra R."/>
            <person name="Miyata K."/>
            <person name="Fedorova E."/>
            <person name="Kohlen W."/>
            <person name="Bisseling T."/>
            <person name="Smit S."/>
            <person name="Geurts R."/>
        </authorList>
    </citation>
    <scope>NUCLEOTIDE SEQUENCE [LARGE SCALE GENOMIC DNA]</scope>
    <source>
        <strain evidence="15">cv. WU1-14</strain>
    </source>
</reference>
<keyword evidence="14" id="KW-0239">DNA-directed DNA polymerase</keyword>
<feature type="transmembrane region" description="Helical" evidence="10">
    <location>
        <begin position="172"/>
        <end position="191"/>
    </location>
</feature>
<feature type="transmembrane region" description="Helical" evidence="10">
    <location>
        <begin position="274"/>
        <end position="293"/>
    </location>
</feature>
<dbReference type="Pfam" id="PF23256">
    <property type="entry name" value="CHX17_2nd"/>
    <property type="match status" value="1"/>
</dbReference>
<dbReference type="Pfam" id="PF00999">
    <property type="entry name" value="Na_H_Exchanger"/>
    <property type="match status" value="1"/>
</dbReference>
<dbReference type="GO" id="GO:0006885">
    <property type="term" value="P:regulation of pH"/>
    <property type="evidence" value="ECO:0007669"/>
    <property type="project" value="TreeGrafter"/>
</dbReference>
<keyword evidence="14" id="KW-0548">Nucleotidyltransferase</keyword>
<evidence type="ECO:0000256" key="4">
    <source>
        <dbReference type="ARBA" id="ARBA00022692"/>
    </source>
</evidence>
<dbReference type="InterPro" id="IPR057290">
    <property type="entry name" value="CHX17_C"/>
</dbReference>
<evidence type="ECO:0000256" key="9">
    <source>
        <dbReference type="ARBA" id="ARBA00038341"/>
    </source>
</evidence>
<dbReference type="PANTHER" id="PTHR32468:SF17">
    <property type="entry name" value="CATION_H(+) ANTIPORTER 4"/>
    <property type="match status" value="1"/>
</dbReference>
<dbReference type="InterPro" id="IPR006153">
    <property type="entry name" value="Cation/H_exchanger_TM"/>
</dbReference>
<keyword evidence="6 10" id="KW-1133">Transmembrane helix</keyword>
<dbReference type="GO" id="GO:0006813">
    <property type="term" value="P:potassium ion transport"/>
    <property type="evidence" value="ECO:0007669"/>
    <property type="project" value="UniProtKB-KW"/>
</dbReference>
<dbReference type="OrthoDB" id="1938353at2759"/>
<dbReference type="Gene3D" id="1.20.1530.20">
    <property type="match status" value="1"/>
</dbReference>
<feature type="domain" description="Cation/H+ exchanger transmembrane" evidence="11">
    <location>
        <begin position="62"/>
        <end position="438"/>
    </location>
</feature>
<comment type="similarity">
    <text evidence="9">Belongs to the monovalent cation:proton antiporter 2 (CPA2) transporter (TC 2.A.37) family. CHX (TC 2.A.37.4) subfamily.</text>
</comment>
<keyword evidence="7" id="KW-0406">Ion transport</keyword>
<feature type="domain" description="Cation/H(+) antiporter central" evidence="12">
    <location>
        <begin position="493"/>
        <end position="622"/>
    </location>
</feature>
<dbReference type="PANTHER" id="PTHR32468">
    <property type="entry name" value="CATION/H + ANTIPORTER"/>
    <property type="match status" value="1"/>
</dbReference>
<feature type="domain" description="Cation/H(+) antiporter C-terminal" evidence="13">
    <location>
        <begin position="635"/>
        <end position="784"/>
    </location>
</feature>
<keyword evidence="14" id="KW-0808">Transferase</keyword>
<dbReference type="GO" id="GO:0016020">
    <property type="term" value="C:membrane"/>
    <property type="evidence" value="ECO:0007669"/>
    <property type="project" value="UniProtKB-SubCell"/>
</dbReference>
<organism evidence="14 15">
    <name type="scientific">Parasponia andersonii</name>
    <name type="common">Sponia andersonii</name>
    <dbReference type="NCBI Taxonomy" id="3476"/>
    <lineage>
        <taxon>Eukaryota</taxon>
        <taxon>Viridiplantae</taxon>
        <taxon>Streptophyta</taxon>
        <taxon>Embryophyta</taxon>
        <taxon>Tracheophyta</taxon>
        <taxon>Spermatophyta</taxon>
        <taxon>Magnoliopsida</taxon>
        <taxon>eudicotyledons</taxon>
        <taxon>Gunneridae</taxon>
        <taxon>Pentapetalae</taxon>
        <taxon>rosids</taxon>
        <taxon>fabids</taxon>
        <taxon>Rosales</taxon>
        <taxon>Cannabaceae</taxon>
        <taxon>Parasponia</taxon>
    </lineage>
</organism>
<gene>
    <name evidence="14" type="ORF">PanWU01x14_225310</name>
</gene>
<dbReference type="GO" id="GO:0015297">
    <property type="term" value="F:antiporter activity"/>
    <property type="evidence" value="ECO:0007669"/>
    <property type="project" value="InterPro"/>
</dbReference>
<dbReference type="GO" id="GO:0012505">
    <property type="term" value="C:endomembrane system"/>
    <property type="evidence" value="ECO:0007669"/>
    <property type="project" value="TreeGrafter"/>
</dbReference>
<dbReference type="AlphaFoldDB" id="A0A2P5BMR6"/>